<dbReference type="CDD" id="cd08771">
    <property type="entry name" value="DLP_1"/>
    <property type="match status" value="1"/>
</dbReference>
<keyword evidence="7" id="KW-1185">Reference proteome</keyword>
<keyword evidence="3" id="KW-0505">Motor protein</keyword>
<dbReference type="PANTHER" id="PTHR11566">
    <property type="entry name" value="DYNAMIN"/>
    <property type="match status" value="1"/>
</dbReference>
<dbReference type="InterPro" id="IPR001401">
    <property type="entry name" value="Dynamin_GTPase"/>
</dbReference>
<keyword evidence="1" id="KW-0547">Nucleotide-binding</keyword>
<dbReference type="Pfam" id="PF02212">
    <property type="entry name" value="GED"/>
    <property type="match status" value="1"/>
</dbReference>
<gene>
    <name evidence="6" type="ORF">TorRG33x02_260130</name>
</gene>
<dbReference type="PROSITE" id="PS51718">
    <property type="entry name" value="G_DYNAMIN_2"/>
    <property type="match status" value="1"/>
</dbReference>
<accession>A0A2P5D7F6</accession>
<dbReference type="Pfam" id="PF01031">
    <property type="entry name" value="Dynamin_M"/>
    <property type="match status" value="1"/>
</dbReference>
<dbReference type="FunCoup" id="A0A2P5D7F6">
    <property type="interactions" value="35"/>
</dbReference>
<proteinExistence type="predicted"/>
<dbReference type="GO" id="GO:0003924">
    <property type="term" value="F:GTPase activity"/>
    <property type="evidence" value="ECO:0007669"/>
    <property type="project" value="InterPro"/>
</dbReference>
<comment type="caution">
    <text evidence="6">The sequence shown here is derived from an EMBL/GenBank/DDBJ whole genome shotgun (WGS) entry which is preliminary data.</text>
</comment>
<dbReference type="PRINTS" id="PR00195">
    <property type="entry name" value="DYNAMIN"/>
</dbReference>
<sequence>MAGTKPSCSKKKISTSRVHEEESLALVQVDPKEPINAPIVSSYNDRIRPLLDAVDRLRNLMVMDEGIELPTIVVVGDQSSGKSSVLESLAGISLPRGQGICTRVPLIMRLQHHSNPEPELFLEFNGKVVNTDEENISEAINLATDEIAGNGKGISNAPLTLVVKKKGVPDLTMVDLPGITRVPVHGQPENIYDQIRDIIMEYIKPEQSIILNVLSATVDFPTCESIRMSQSVDKTGERTLAVVTKADKAPEGLLEKVTADDVNIGLGYVCVRNRIGDEIDKSIVGIPVLAQRLVQIQASSIARNLPEIVKKINDKLNFNVTELNKLPKNMSSVAEAMTAFMRILGFVKESLRKILLRGEFDEYQNDKKMHCTARLVEMLNQYNDELHKCAESDPIRSFLMDEIKNLEEAKEIALPNFLPRTSFLAILQGKVKGISSIPIAFVDRLWDYIGEVVIAVLMRHVEDYYQLQLSARRAGHNLIAKMKERSVNWMMEVVEMEKLTDYTCNPEFLSEWNKLMSQKDGFLHGVLHDENRPFKVNLDGFGEIEVENLRQYPHHLHQAFDLKMRMIAYWNIVLRRLVDCMALHLQHSVFNLVNKDLEMEIVTELMTPLGGGIERLMEESPSVATKRSKLTGSVKKLQECKSVLANIMDRVATYGD</sequence>
<dbReference type="InterPro" id="IPR003130">
    <property type="entry name" value="GED"/>
</dbReference>
<dbReference type="InterPro" id="IPR045063">
    <property type="entry name" value="Dynamin_N"/>
</dbReference>
<evidence type="ECO:0000313" key="6">
    <source>
        <dbReference type="EMBL" id="PON69186.1"/>
    </source>
</evidence>
<dbReference type="STRING" id="63057.A0A2P5D7F6"/>
<dbReference type="Pfam" id="PF00350">
    <property type="entry name" value="Dynamin_N"/>
    <property type="match status" value="1"/>
</dbReference>
<dbReference type="PROSITE" id="PS51388">
    <property type="entry name" value="GED"/>
    <property type="match status" value="1"/>
</dbReference>
<organism evidence="6 7">
    <name type="scientific">Trema orientale</name>
    <name type="common">Charcoal tree</name>
    <name type="synonym">Celtis orientalis</name>
    <dbReference type="NCBI Taxonomy" id="63057"/>
    <lineage>
        <taxon>Eukaryota</taxon>
        <taxon>Viridiplantae</taxon>
        <taxon>Streptophyta</taxon>
        <taxon>Embryophyta</taxon>
        <taxon>Tracheophyta</taxon>
        <taxon>Spermatophyta</taxon>
        <taxon>Magnoliopsida</taxon>
        <taxon>eudicotyledons</taxon>
        <taxon>Gunneridae</taxon>
        <taxon>Pentapetalae</taxon>
        <taxon>rosids</taxon>
        <taxon>fabids</taxon>
        <taxon>Rosales</taxon>
        <taxon>Cannabaceae</taxon>
        <taxon>Trema</taxon>
    </lineage>
</organism>
<keyword evidence="2" id="KW-0342">GTP-binding</keyword>
<dbReference type="InterPro" id="IPR000375">
    <property type="entry name" value="Dynamin_stalk"/>
</dbReference>
<dbReference type="Gene3D" id="1.20.120.1240">
    <property type="entry name" value="Dynamin, middle domain"/>
    <property type="match status" value="1"/>
</dbReference>
<dbReference type="GO" id="GO:0005737">
    <property type="term" value="C:cytoplasm"/>
    <property type="evidence" value="ECO:0007669"/>
    <property type="project" value="UniProtKB-ARBA"/>
</dbReference>
<name>A0A2P5D7F6_TREOI</name>
<dbReference type="OrthoDB" id="5061070at2759"/>
<dbReference type="InterPro" id="IPR020850">
    <property type="entry name" value="GED_dom"/>
</dbReference>
<dbReference type="InterPro" id="IPR022812">
    <property type="entry name" value="Dynamin"/>
</dbReference>
<dbReference type="SMART" id="SM00053">
    <property type="entry name" value="DYNc"/>
    <property type="match status" value="1"/>
</dbReference>
<dbReference type="PANTHER" id="PTHR11566:SF173">
    <property type="entry name" value="DYNAMIN-RELATED PROTEIN 4C"/>
    <property type="match status" value="1"/>
</dbReference>
<dbReference type="InParanoid" id="A0A2P5D7F6"/>
<dbReference type="Gene3D" id="3.40.50.300">
    <property type="entry name" value="P-loop containing nucleotide triphosphate hydrolases"/>
    <property type="match status" value="1"/>
</dbReference>
<evidence type="ECO:0000313" key="7">
    <source>
        <dbReference type="Proteomes" id="UP000237000"/>
    </source>
</evidence>
<dbReference type="FunFam" id="3.40.50.300:FF:001237">
    <property type="entry name" value="Dynamin-related protein 4C"/>
    <property type="match status" value="1"/>
</dbReference>
<protein>
    <submittedName>
        <fullName evidence="6">Dynamin superfamily</fullName>
    </submittedName>
</protein>
<dbReference type="GO" id="GO:0005874">
    <property type="term" value="C:microtubule"/>
    <property type="evidence" value="ECO:0007669"/>
    <property type="project" value="TreeGrafter"/>
</dbReference>
<dbReference type="AlphaFoldDB" id="A0A2P5D7F6"/>
<dbReference type="SUPFAM" id="SSF52540">
    <property type="entry name" value="P-loop containing nucleoside triphosphate hydrolases"/>
    <property type="match status" value="1"/>
</dbReference>
<dbReference type="Proteomes" id="UP000237000">
    <property type="component" value="Unassembled WGS sequence"/>
</dbReference>
<dbReference type="GO" id="GO:0008017">
    <property type="term" value="F:microtubule binding"/>
    <property type="evidence" value="ECO:0007669"/>
    <property type="project" value="TreeGrafter"/>
</dbReference>
<reference evidence="7" key="1">
    <citation type="submission" date="2016-06" db="EMBL/GenBank/DDBJ databases">
        <title>Parallel loss of symbiosis genes in relatives of nitrogen-fixing non-legume Parasponia.</title>
        <authorList>
            <person name="Van Velzen R."/>
            <person name="Holmer R."/>
            <person name="Bu F."/>
            <person name="Rutten L."/>
            <person name="Van Zeijl A."/>
            <person name="Liu W."/>
            <person name="Santuari L."/>
            <person name="Cao Q."/>
            <person name="Sharma T."/>
            <person name="Shen D."/>
            <person name="Roswanjaya Y."/>
            <person name="Wardhani T."/>
            <person name="Kalhor M.S."/>
            <person name="Jansen J."/>
            <person name="Van den Hoogen J."/>
            <person name="Gungor B."/>
            <person name="Hartog M."/>
            <person name="Hontelez J."/>
            <person name="Verver J."/>
            <person name="Yang W.-C."/>
            <person name="Schijlen E."/>
            <person name="Repin R."/>
            <person name="Schilthuizen M."/>
            <person name="Schranz E."/>
            <person name="Heidstra R."/>
            <person name="Miyata K."/>
            <person name="Fedorova E."/>
            <person name="Kohlen W."/>
            <person name="Bisseling T."/>
            <person name="Smit S."/>
            <person name="Geurts R."/>
        </authorList>
    </citation>
    <scope>NUCLEOTIDE SEQUENCE [LARGE SCALE GENOMIC DNA]</scope>
    <source>
        <strain evidence="7">cv. RG33-2</strain>
    </source>
</reference>
<dbReference type="GO" id="GO:0005525">
    <property type="term" value="F:GTP binding"/>
    <property type="evidence" value="ECO:0007669"/>
    <property type="project" value="UniProtKB-KW"/>
</dbReference>
<dbReference type="SMART" id="SM00302">
    <property type="entry name" value="GED"/>
    <property type="match status" value="1"/>
</dbReference>
<evidence type="ECO:0000256" key="3">
    <source>
        <dbReference type="ARBA" id="ARBA00023175"/>
    </source>
</evidence>
<evidence type="ECO:0000259" key="5">
    <source>
        <dbReference type="PROSITE" id="PS51718"/>
    </source>
</evidence>
<feature type="domain" description="Dynamin-type G" evidence="5">
    <location>
        <begin position="66"/>
        <end position="335"/>
    </location>
</feature>
<evidence type="ECO:0000259" key="4">
    <source>
        <dbReference type="PROSITE" id="PS51388"/>
    </source>
</evidence>
<dbReference type="InterPro" id="IPR030381">
    <property type="entry name" value="G_DYNAMIN_dom"/>
</dbReference>
<evidence type="ECO:0000256" key="2">
    <source>
        <dbReference type="ARBA" id="ARBA00023134"/>
    </source>
</evidence>
<dbReference type="InterPro" id="IPR027417">
    <property type="entry name" value="P-loop_NTPase"/>
</dbReference>
<feature type="domain" description="GED" evidence="4">
    <location>
        <begin position="559"/>
        <end position="652"/>
    </location>
</feature>
<dbReference type="GO" id="GO:0016020">
    <property type="term" value="C:membrane"/>
    <property type="evidence" value="ECO:0007669"/>
    <property type="project" value="TreeGrafter"/>
</dbReference>
<dbReference type="EMBL" id="JXTC01000290">
    <property type="protein sequence ID" value="PON69186.1"/>
    <property type="molecule type" value="Genomic_DNA"/>
</dbReference>
<evidence type="ECO:0000256" key="1">
    <source>
        <dbReference type="ARBA" id="ARBA00022741"/>
    </source>
</evidence>